<sequence length="99" mass="11011">MKMTAADDLLVVFSSAEEVENFQPQFDEIEKCPGRGLLITAAAPPDSSFDFYSRFFCPKLGIYEASPRGGVLHLQLDKRNQRMLLRGKAVTVMEGSLLV</sequence>
<comment type="similarity">
    <text evidence="1">Belongs to the PhzF family.</text>
</comment>
<dbReference type="GO" id="GO:0016853">
    <property type="term" value="F:isomerase activity"/>
    <property type="evidence" value="ECO:0007669"/>
    <property type="project" value="UniProtKB-KW"/>
</dbReference>
<reference evidence="3 4" key="1">
    <citation type="submission" date="2017-11" db="EMBL/GenBank/DDBJ databases">
        <title>De-novo sequencing of pomegranate (Punica granatum L.) genome.</title>
        <authorList>
            <person name="Akparov Z."/>
            <person name="Amiraslanov A."/>
            <person name="Hajiyeva S."/>
            <person name="Abbasov M."/>
            <person name="Kaur K."/>
            <person name="Hamwieh A."/>
            <person name="Solovyev V."/>
            <person name="Salamov A."/>
            <person name="Braich B."/>
            <person name="Kosarev P."/>
            <person name="Mahmoud A."/>
            <person name="Hajiyev E."/>
            <person name="Babayeva S."/>
            <person name="Izzatullayeva V."/>
            <person name="Mammadov A."/>
            <person name="Mammadov A."/>
            <person name="Sharifova S."/>
            <person name="Ojaghi J."/>
            <person name="Eynullazada K."/>
            <person name="Bayramov B."/>
            <person name="Abdulazimova A."/>
            <person name="Shahmuradov I."/>
        </authorList>
    </citation>
    <scope>NUCLEOTIDE SEQUENCE [LARGE SCALE GENOMIC DNA]</scope>
    <source>
        <strain evidence="4">cv. AG2017</strain>
        <tissue evidence="3">Leaf</tissue>
    </source>
</reference>
<evidence type="ECO:0000313" key="4">
    <source>
        <dbReference type="Proteomes" id="UP000233551"/>
    </source>
</evidence>
<dbReference type="PANTHER" id="PTHR13774:SF17">
    <property type="entry name" value="PHENAZINE BIOSYNTHESIS-LIKE DOMAIN-CONTAINING PROTEIN"/>
    <property type="match status" value="1"/>
</dbReference>
<dbReference type="SUPFAM" id="SSF54506">
    <property type="entry name" value="Diaminopimelate epimerase-like"/>
    <property type="match status" value="1"/>
</dbReference>
<evidence type="ECO:0008006" key="5">
    <source>
        <dbReference type="Google" id="ProtNLM"/>
    </source>
</evidence>
<dbReference type="Pfam" id="PF02567">
    <property type="entry name" value="PhzC-PhzF"/>
    <property type="match status" value="1"/>
</dbReference>
<evidence type="ECO:0000256" key="2">
    <source>
        <dbReference type="ARBA" id="ARBA00023235"/>
    </source>
</evidence>
<keyword evidence="4" id="KW-1185">Reference proteome</keyword>
<dbReference type="Gene3D" id="3.10.310.10">
    <property type="entry name" value="Diaminopimelate Epimerase, Chain A, domain 1"/>
    <property type="match status" value="1"/>
</dbReference>
<accession>A0A2I0L0S6</accession>
<dbReference type="GO" id="GO:0005737">
    <property type="term" value="C:cytoplasm"/>
    <property type="evidence" value="ECO:0007669"/>
    <property type="project" value="TreeGrafter"/>
</dbReference>
<evidence type="ECO:0000313" key="3">
    <source>
        <dbReference type="EMBL" id="PKI74328.1"/>
    </source>
</evidence>
<comment type="caution">
    <text evidence="3">The sequence shown here is derived from an EMBL/GenBank/DDBJ whole genome shotgun (WGS) entry which is preliminary data.</text>
</comment>
<protein>
    <recommendedName>
        <fullName evidence="5">Phenazine biosynthesis-like domain-containing protein</fullName>
    </recommendedName>
</protein>
<dbReference type="Proteomes" id="UP000233551">
    <property type="component" value="Unassembled WGS sequence"/>
</dbReference>
<organism evidence="3 4">
    <name type="scientific">Punica granatum</name>
    <name type="common">Pomegranate</name>
    <dbReference type="NCBI Taxonomy" id="22663"/>
    <lineage>
        <taxon>Eukaryota</taxon>
        <taxon>Viridiplantae</taxon>
        <taxon>Streptophyta</taxon>
        <taxon>Embryophyta</taxon>
        <taxon>Tracheophyta</taxon>
        <taxon>Spermatophyta</taxon>
        <taxon>Magnoliopsida</taxon>
        <taxon>eudicotyledons</taxon>
        <taxon>Gunneridae</taxon>
        <taxon>Pentapetalae</taxon>
        <taxon>rosids</taxon>
        <taxon>malvids</taxon>
        <taxon>Myrtales</taxon>
        <taxon>Lythraceae</taxon>
        <taxon>Punica</taxon>
    </lineage>
</organism>
<keyword evidence="2" id="KW-0413">Isomerase</keyword>
<gene>
    <name evidence="3" type="ORF">CRG98_005304</name>
</gene>
<dbReference type="EMBL" id="PGOL01000211">
    <property type="protein sequence ID" value="PKI74328.1"/>
    <property type="molecule type" value="Genomic_DNA"/>
</dbReference>
<dbReference type="AlphaFoldDB" id="A0A2I0L0S6"/>
<proteinExistence type="inferred from homology"/>
<dbReference type="PANTHER" id="PTHR13774">
    <property type="entry name" value="PHENAZINE BIOSYNTHESIS PROTEIN"/>
    <property type="match status" value="1"/>
</dbReference>
<dbReference type="STRING" id="22663.A0A2I0L0S6"/>
<evidence type="ECO:0000256" key="1">
    <source>
        <dbReference type="ARBA" id="ARBA00008270"/>
    </source>
</evidence>
<dbReference type="InterPro" id="IPR003719">
    <property type="entry name" value="Phenazine_PhzF-like"/>
</dbReference>
<name>A0A2I0L0S6_PUNGR</name>